<feature type="domain" description="IclR-ED" evidence="5">
    <location>
        <begin position="57"/>
        <end position="238"/>
    </location>
</feature>
<dbReference type="InterPro" id="IPR005471">
    <property type="entry name" value="Tscrpt_reg_IclR_N"/>
</dbReference>
<dbReference type="InterPro" id="IPR029016">
    <property type="entry name" value="GAF-like_dom_sf"/>
</dbReference>
<evidence type="ECO:0000259" key="5">
    <source>
        <dbReference type="PROSITE" id="PS51078"/>
    </source>
</evidence>
<dbReference type="PROSITE" id="PS51077">
    <property type="entry name" value="HTH_ICLR"/>
    <property type="match status" value="1"/>
</dbReference>
<evidence type="ECO:0000256" key="1">
    <source>
        <dbReference type="ARBA" id="ARBA00023015"/>
    </source>
</evidence>
<dbReference type="SMART" id="SM00346">
    <property type="entry name" value="HTH_ICLR"/>
    <property type="match status" value="1"/>
</dbReference>
<evidence type="ECO:0000259" key="4">
    <source>
        <dbReference type="PROSITE" id="PS51077"/>
    </source>
</evidence>
<evidence type="ECO:0000313" key="7">
    <source>
        <dbReference type="Proteomes" id="UP000316624"/>
    </source>
</evidence>
<dbReference type="InterPro" id="IPR036390">
    <property type="entry name" value="WH_DNA-bd_sf"/>
</dbReference>
<evidence type="ECO:0000256" key="3">
    <source>
        <dbReference type="ARBA" id="ARBA00023163"/>
    </source>
</evidence>
<dbReference type="InterPro" id="IPR014757">
    <property type="entry name" value="Tscrpt_reg_IclR_C"/>
</dbReference>
<keyword evidence="7" id="KW-1185">Reference proteome</keyword>
<keyword evidence="3" id="KW-0804">Transcription</keyword>
<evidence type="ECO:0000313" key="6">
    <source>
        <dbReference type="EMBL" id="TWH91450.1"/>
    </source>
</evidence>
<keyword evidence="1" id="KW-0805">Transcription regulation</keyword>
<dbReference type="AlphaFoldDB" id="A0A562K7Q9"/>
<dbReference type="Pfam" id="PF09339">
    <property type="entry name" value="HTH_IclR"/>
    <property type="match status" value="1"/>
</dbReference>
<protein>
    <submittedName>
        <fullName evidence="6">IclR family transcriptional regulator</fullName>
    </submittedName>
</protein>
<dbReference type="PROSITE" id="PS51078">
    <property type="entry name" value="ICLR_ED"/>
    <property type="match status" value="1"/>
</dbReference>
<dbReference type="Gene3D" id="3.30.450.40">
    <property type="match status" value="1"/>
</dbReference>
<dbReference type="Pfam" id="PF01614">
    <property type="entry name" value="IclR_C"/>
    <property type="match status" value="1"/>
</dbReference>
<dbReference type="InterPro" id="IPR050707">
    <property type="entry name" value="HTH_MetabolicPath_Reg"/>
</dbReference>
<sequence>MRILRHLSRLDRPVGVSFIARDTNIVPSTCFNILRTLVNEGYVRFLPDTKTYMIGDGVIGLANVGMAHHDYLAAVQPMMERIAHSYSVTVTIWRRVSYHRMILLASAENRSALRIQMNVGHQLPLLIGGMARIMALQSDLSEDERQTMYGGLRIQRPLAYWDFIDQAKEALDRGWGIDDGYSTAGVTALAAPVRFDGPPITMVCSATMFRDQHDSATLTRIGHELIELATSVAQVVPASEQAPVFPRPMSQR</sequence>
<dbReference type="SUPFAM" id="SSF46785">
    <property type="entry name" value="Winged helix' DNA-binding domain"/>
    <property type="match status" value="1"/>
</dbReference>
<accession>A0A562K7Q9</accession>
<dbReference type="PANTHER" id="PTHR30136">
    <property type="entry name" value="HELIX-TURN-HELIX TRANSCRIPTIONAL REGULATOR, ICLR FAMILY"/>
    <property type="match status" value="1"/>
</dbReference>
<name>A0A562K7Q9_SPHWJ</name>
<dbReference type="GO" id="GO:0045892">
    <property type="term" value="P:negative regulation of DNA-templated transcription"/>
    <property type="evidence" value="ECO:0007669"/>
    <property type="project" value="TreeGrafter"/>
</dbReference>
<dbReference type="PANTHER" id="PTHR30136:SF24">
    <property type="entry name" value="HTH-TYPE TRANSCRIPTIONAL REPRESSOR ALLR"/>
    <property type="match status" value="1"/>
</dbReference>
<gene>
    <name evidence="6" type="ORF">IQ35_03264</name>
</gene>
<proteinExistence type="predicted"/>
<dbReference type="Proteomes" id="UP000316624">
    <property type="component" value="Unassembled WGS sequence"/>
</dbReference>
<reference evidence="6 7" key="1">
    <citation type="journal article" date="2015" name="Stand. Genomic Sci.">
        <title>Genomic Encyclopedia of Bacterial and Archaeal Type Strains, Phase III: the genomes of soil and plant-associated and newly described type strains.</title>
        <authorList>
            <person name="Whitman W.B."/>
            <person name="Woyke T."/>
            <person name="Klenk H.P."/>
            <person name="Zhou Y."/>
            <person name="Lilburn T.G."/>
            <person name="Beck B.J."/>
            <person name="De Vos P."/>
            <person name="Vandamme P."/>
            <person name="Eisen J.A."/>
            <person name="Garrity G."/>
            <person name="Hugenholtz P."/>
            <person name="Kyrpides N.C."/>
        </authorList>
    </citation>
    <scope>NUCLEOTIDE SEQUENCE [LARGE SCALE GENOMIC DNA]</scope>
    <source>
        <strain evidence="6 7">CGMCC 1.7748</strain>
    </source>
</reference>
<dbReference type="GO" id="GO:0003677">
    <property type="term" value="F:DNA binding"/>
    <property type="evidence" value="ECO:0007669"/>
    <property type="project" value="UniProtKB-KW"/>
</dbReference>
<dbReference type="SUPFAM" id="SSF55781">
    <property type="entry name" value="GAF domain-like"/>
    <property type="match status" value="1"/>
</dbReference>
<comment type="caution">
    <text evidence="6">The sequence shown here is derived from an EMBL/GenBank/DDBJ whole genome shotgun (WGS) entry which is preliminary data.</text>
</comment>
<dbReference type="InterPro" id="IPR036388">
    <property type="entry name" value="WH-like_DNA-bd_sf"/>
</dbReference>
<dbReference type="GO" id="GO:0003700">
    <property type="term" value="F:DNA-binding transcription factor activity"/>
    <property type="evidence" value="ECO:0007669"/>
    <property type="project" value="TreeGrafter"/>
</dbReference>
<feature type="domain" description="HTH iclR-type" evidence="4">
    <location>
        <begin position="1"/>
        <end position="56"/>
    </location>
</feature>
<keyword evidence="2" id="KW-0238">DNA-binding</keyword>
<dbReference type="Gene3D" id="1.10.10.10">
    <property type="entry name" value="Winged helix-like DNA-binding domain superfamily/Winged helix DNA-binding domain"/>
    <property type="match status" value="1"/>
</dbReference>
<dbReference type="EMBL" id="VLKK01000016">
    <property type="protein sequence ID" value="TWH91450.1"/>
    <property type="molecule type" value="Genomic_DNA"/>
</dbReference>
<organism evidence="6 7">
    <name type="scientific">Sphingobium wenxiniae (strain DSM 21828 / CGMCC 1.7748 / JZ-1)</name>
    <dbReference type="NCBI Taxonomy" id="595605"/>
    <lineage>
        <taxon>Bacteria</taxon>
        <taxon>Pseudomonadati</taxon>
        <taxon>Pseudomonadota</taxon>
        <taxon>Alphaproteobacteria</taxon>
        <taxon>Sphingomonadales</taxon>
        <taxon>Sphingomonadaceae</taxon>
        <taxon>Sphingobium</taxon>
    </lineage>
</organism>
<evidence type="ECO:0000256" key="2">
    <source>
        <dbReference type="ARBA" id="ARBA00023125"/>
    </source>
</evidence>